<evidence type="ECO:0000313" key="3">
    <source>
        <dbReference type="Proteomes" id="UP000466535"/>
    </source>
</evidence>
<dbReference type="Proteomes" id="UP000466535">
    <property type="component" value="Unassembled WGS sequence"/>
</dbReference>
<feature type="compositionally biased region" description="Polar residues" evidence="1">
    <location>
        <begin position="38"/>
        <end position="58"/>
    </location>
</feature>
<evidence type="ECO:0008006" key="4">
    <source>
        <dbReference type="Google" id="ProtNLM"/>
    </source>
</evidence>
<accession>A0A6B0TE87</accession>
<keyword evidence="3" id="KW-1185">Reference proteome</keyword>
<dbReference type="OrthoDB" id="85977at2157"/>
<evidence type="ECO:0000256" key="1">
    <source>
        <dbReference type="SAM" id="MobiDB-lite"/>
    </source>
</evidence>
<dbReference type="RefSeq" id="WP_159763631.1">
    <property type="nucleotide sequence ID" value="NZ_WUUT01000002.1"/>
</dbReference>
<reference evidence="2 3" key="1">
    <citation type="submission" date="2019-12" db="EMBL/GenBank/DDBJ databases">
        <title>Isolation and characterization of three novel carbon monoxide-oxidizing members of Halobacteria from salione crusts and soils.</title>
        <authorList>
            <person name="Myers M.R."/>
            <person name="King G.M."/>
        </authorList>
    </citation>
    <scope>NUCLEOTIDE SEQUENCE [LARGE SCALE GENOMIC DNA]</scope>
    <source>
        <strain evidence="2 3">WSH3</strain>
    </source>
</reference>
<evidence type="ECO:0000313" key="2">
    <source>
        <dbReference type="EMBL" id="MXR51509.1"/>
    </source>
</evidence>
<protein>
    <recommendedName>
        <fullName evidence="4">Lipoprotein</fullName>
    </recommendedName>
</protein>
<name>A0A6B0TE87_9EURY</name>
<dbReference type="InterPro" id="IPR047792">
    <property type="entry name" value="Hvo_1808-like"/>
</dbReference>
<dbReference type="NCBIfam" id="NF038145">
    <property type="entry name" value="Hvo_1808_fam"/>
    <property type="match status" value="1"/>
</dbReference>
<dbReference type="AlphaFoldDB" id="A0A6B0TE87"/>
<feature type="region of interest" description="Disordered" evidence="1">
    <location>
        <begin position="28"/>
        <end position="58"/>
    </location>
</feature>
<gene>
    <name evidence="2" type="ORF">GRX03_07815</name>
</gene>
<proteinExistence type="predicted"/>
<sequence>MSDRRELFVVLAILASFGSLAVLGGPGLDPGDGAASPERTTGSQTGEDAVQQSGDTARQTVVHECAATPPEDYADPAGNGSDTLGWVEGYWYDEPLAIDRSDGLNETELRRVSARTAARVEALRCLPAREGVPPVEVQTREQFRANQSGAFDVSRERRLADNAALAIRLISGTESNSTDEREQNRGSSVTGTYNFVTEEIRVVTDGGSNLTIDEGVLAHEIGHAIQDQHFDLGGYNRSTVDRDKAILGLIEGDVSYVQRQYRQACATGGWEQGCLSFDGGGNESTEDGDSGPNVANWGLYFQTRQPYNDGPAFIEYIYERGDGWSSVNDLYDEPPTTVMEVVRPDRYGEFEPRSFSVADRSSGEWERYDPAAGPEYDQIGVAGISSMFIAPSIETDAEVNIYTPAEILANGDSRTYQYFQEETAGWRGDRLYTYRGAGNQTAAVWAIEWSSAARWEPFVRSYRELIAYRGGERVSESTYQFGPETGYDMALQIRTDGTRVTIVTAPTVDQLEEVHPPDPSAQ</sequence>
<comment type="caution">
    <text evidence="2">The sequence shown here is derived from an EMBL/GenBank/DDBJ whole genome shotgun (WGS) entry which is preliminary data.</text>
</comment>
<organism evidence="2 3">
    <name type="scientific">Halovenus carboxidivorans</name>
    <dbReference type="NCBI Taxonomy" id="2692199"/>
    <lineage>
        <taxon>Archaea</taxon>
        <taxon>Methanobacteriati</taxon>
        <taxon>Methanobacteriota</taxon>
        <taxon>Stenosarchaea group</taxon>
        <taxon>Halobacteria</taxon>
        <taxon>Halobacteriales</taxon>
        <taxon>Haloarculaceae</taxon>
        <taxon>Halovenus</taxon>
    </lineage>
</organism>
<dbReference type="EMBL" id="WUUT01000002">
    <property type="protein sequence ID" value="MXR51509.1"/>
    <property type="molecule type" value="Genomic_DNA"/>
</dbReference>